<reference evidence="6 7" key="1">
    <citation type="submission" date="2008-07" db="EMBL/GenBank/DDBJ databases">
        <authorList>
            <person name="El-Sayed N."/>
            <person name="Caler E."/>
            <person name="Inman J."/>
            <person name="Amedeo P."/>
            <person name="Hass B."/>
            <person name="Wortman J."/>
        </authorList>
    </citation>
    <scope>NUCLEOTIDE SEQUENCE [LARGE SCALE GENOMIC DNA]</scope>
    <source>
        <strain evidence="7">ATCC 50983 / TXsc</strain>
    </source>
</reference>
<sequence>SAAITLDVDDYKELIIKNPRPYHTFVLVSAPTAVCDVCGPIGVSFEKAAISHYMVDDEVFFVKLDAYNHRGFQRIHGFRSVPHLIHLHEDSKLKHKKASPEYRVAKEDTYHQKVLEPTVDELLEWMNAKTGEHVAAYVTRYEKFM</sequence>
<gene>
    <name evidence="6" type="ORF">Pmar_PMAR028728</name>
</gene>
<organism evidence="7">
    <name type="scientific">Perkinsus marinus (strain ATCC 50983 / TXsc)</name>
    <dbReference type="NCBI Taxonomy" id="423536"/>
    <lineage>
        <taxon>Eukaryota</taxon>
        <taxon>Sar</taxon>
        <taxon>Alveolata</taxon>
        <taxon>Perkinsozoa</taxon>
        <taxon>Perkinsea</taxon>
        <taxon>Perkinsida</taxon>
        <taxon>Perkinsidae</taxon>
        <taxon>Perkinsus</taxon>
    </lineage>
</organism>
<evidence type="ECO:0000256" key="3">
    <source>
        <dbReference type="ARBA" id="ARBA00022692"/>
    </source>
</evidence>
<evidence type="ECO:0000313" key="7">
    <source>
        <dbReference type="Proteomes" id="UP000007800"/>
    </source>
</evidence>
<name>C5KRN7_PERM5</name>
<dbReference type="SUPFAM" id="SSF52833">
    <property type="entry name" value="Thioredoxin-like"/>
    <property type="match status" value="1"/>
</dbReference>
<evidence type="ECO:0000256" key="5">
    <source>
        <dbReference type="ARBA" id="ARBA00023136"/>
    </source>
</evidence>
<keyword evidence="3" id="KW-0812">Transmembrane</keyword>
<dbReference type="GO" id="GO:0005789">
    <property type="term" value="C:endoplasmic reticulum membrane"/>
    <property type="evidence" value="ECO:0007669"/>
    <property type="project" value="UniProtKB-SubCell"/>
</dbReference>
<dbReference type="Proteomes" id="UP000007800">
    <property type="component" value="Unassembled WGS sequence"/>
</dbReference>
<evidence type="ECO:0000256" key="4">
    <source>
        <dbReference type="ARBA" id="ARBA00022989"/>
    </source>
</evidence>
<dbReference type="AlphaFoldDB" id="C5KRN7"/>
<comment type="subcellular location">
    <subcellularLocation>
        <location evidence="1">Endoplasmic reticulum membrane</location>
        <topology evidence="1">Multi-pass membrane protein</topology>
    </subcellularLocation>
</comment>
<accession>C5KRN7</accession>
<evidence type="ECO:0000256" key="2">
    <source>
        <dbReference type="ARBA" id="ARBA00009561"/>
    </source>
</evidence>
<evidence type="ECO:0000256" key="1">
    <source>
        <dbReference type="ARBA" id="ARBA00004477"/>
    </source>
</evidence>
<evidence type="ECO:0000313" key="6">
    <source>
        <dbReference type="EMBL" id="EER12856.1"/>
    </source>
</evidence>
<dbReference type="Gene3D" id="3.40.30.10">
    <property type="entry name" value="Glutaredoxin"/>
    <property type="match status" value="1"/>
</dbReference>
<dbReference type="EMBL" id="GG675873">
    <property type="protein sequence ID" value="EER12856.1"/>
    <property type="molecule type" value="Genomic_DNA"/>
</dbReference>
<dbReference type="RefSeq" id="XP_002781061.1">
    <property type="nucleotide sequence ID" value="XM_002781015.1"/>
</dbReference>
<feature type="non-terminal residue" evidence="6">
    <location>
        <position position="145"/>
    </location>
</feature>
<protein>
    <recommendedName>
        <fullName evidence="8">Thioredoxin domain-containing protein</fullName>
    </recommendedName>
</protein>
<evidence type="ECO:0008006" key="8">
    <source>
        <dbReference type="Google" id="ProtNLM"/>
    </source>
</evidence>
<keyword evidence="7" id="KW-1185">Reference proteome</keyword>
<proteinExistence type="inferred from homology"/>
<keyword evidence="4" id="KW-1133">Transmembrane helix</keyword>
<dbReference type="InParanoid" id="C5KRN7"/>
<feature type="non-terminal residue" evidence="6">
    <location>
        <position position="1"/>
    </location>
</feature>
<keyword evidence="5" id="KW-0472">Membrane</keyword>
<dbReference type="InterPro" id="IPR036249">
    <property type="entry name" value="Thioredoxin-like_sf"/>
</dbReference>
<dbReference type="GeneID" id="9055650"/>
<comment type="similarity">
    <text evidence="2">Belongs to the OST3/OST6 family.</text>
</comment>
<dbReference type="OrthoDB" id="443943at2759"/>
<dbReference type="Pfam" id="PF04756">
    <property type="entry name" value="OST3_OST6"/>
    <property type="match status" value="1"/>
</dbReference>
<dbReference type="InterPro" id="IPR021149">
    <property type="entry name" value="OligosaccharylTrfase_OST3/OST6"/>
</dbReference>